<dbReference type="GO" id="GO:0048015">
    <property type="term" value="P:phosphatidylinositol-mediated signaling"/>
    <property type="evidence" value="ECO:0007669"/>
    <property type="project" value="TreeGrafter"/>
</dbReference>
<dbReference type="SMART" id="SM00149">
    <property type="entry name" value="PLCYc"/>
    <property type="match status" value="1"/>
</dbReference>
<keyword evidence="4 7" id="KW-0443">Lipid metabolism</keyword>
<dbReference type="EMBL" id="JAULSU010000006">
    <property type="protein sequence ID" value="KAK0614724.1"/>
    <property type="molecule type" value="Genomic_DNA"/>
</dbReference>
<evidence type="ECO:0000313" key="11">
    <source>
        <dbReference type="EMBL" id="KAK0614724.1"/>
    </source>
</evidence>
<feature type="domain" description="C2" evidence="9">
    <location>
        <begin position="412"/>
        <end position="552"/>
    </location>
</feature>
<sequence>MAESSRSKLSSRMAKLNPFKRRGSRDDEDPSEDVGEEIDSETVAGGGHTAQATDCARHDLQVNDAIKSYMTEQGIVDSGDPEALHAFLEKHHIQVSERVTDKSHPLPEYFISSSHNTYLMAHQLFGASSAGAYEATLNAGARCVEIDAWDNSDNPSEPKVTHGYTLVSNIPFRAVCETIRDVIDREEAASPGAAAPILLSLENHCDPAGQLRLVEIMKEVWDERLLTAAVRDDNIEAHATLAELGSKVVVIVEHHIPDEAEDSDSSSSSSSDEDADEKQARHDYKDKKKAAPSTIIIPELAALGVYAQSVKPSNASWFGEGLLNSPHHPLINLSESGLSSHLPANAAAIARHNAKHLMRVYPKGTRISSRNLRPEKFWGLGAQICAMNWQTFGAGMQLNDALFSGTSGFVLKPDALRADGDGVLLTGQRKKVLRLTVGGATDVPVPAGRTVAELKPYLTCSLLQPDSSVKRKTRALKDVADEGGKLAPIWGETLEWNFDETELEFIRLFVKSDDSYASNPILAVAAIRLLYIVPGWSFVPLLDLRGHQKGWLLARFEIEDA</sequence>
<evidence type="ECO:0000256" key="1">
    <source>
        <dbReference type="ARBA" id="ARBA00001195"/>
    </source>
</evidence>
<evidence type="ECO:0000313" key="12">
    <source>
        <dbReference type="Proteomes" id="UP001175000"/>
    </source>
</evidence>
<reference evidence="11" key="1">
    <citation type="submission" date="2023-06" db="EMBL/GenBank/DDBJ databases">
        <title>Genome-scale phylogeny and comparative genomics of the fungal order Sordariales.</title>
        <authorList>
            <consortium name="Lawrence Berkeley National Laboratory"/>
            <person name="Hensen N."/>
            <person name="Bonometti L."/>
            <person name="Westerberg I."/>
            <person name="Brannstrom I.O."/>
            <person name="Guillou S."/>
            <person name="Cros-Aarteil S."/>
            <person name="Calhoun S."/>
            <person name="Haridas S."/>
            <person name="Kuo A."/>
            <person name="Mondo S."/>
            <person name="Pangilinan J."/>
            <person name="Riley R."/>
            <person name="Labutti K."/>
            <person name="Andreopoulos B."/>
            <person name="Lipzen A."/>
            <person name="Chen C."/>
            <person name="Yanf M."/>
            <person name="Daum C."/>
            <person name="Ng V."/>
            <person name="Clum A."/>
            <person name="Steindorff A."/>
            <person name="Ohm R."/>
            <person name="Martin F."/>
            <person name="Silar P."/>
            <person name="Natvig D."/>
            <person name="Lalanne C."/>
            <person name="Gautier V."/>
            <person name="Ament-Velasquez S.L."/>
            <person name="Kruys A."/>
            <person name="Hutchinson M.I."/>
            <person name="Powell A.J."/>
            <person name="Barry K."/>
            <person name="Miller A.N."/>
            <person name="Grigoriev I.V."/>
            <person name="Debuchy R."/>
            <person name="Gladieux P."/>
            <person name="Thoren M.H."/>
            <person name="Johannesson H."/>
        </authorList>
    </citation>
    <scope>NUCLEOTIDE SEQUENCE</scope>
    <source>
        <strain evidence="11">CBS 606.72</strain>
    </source>
</reference>
<evidence type="ECO:0000259" key="10">
    <source>
        <dbReference type="PROSITE" id="PS50008"/>
    </source>
</evidence>
<dbReference type="PRINTS" id="PR00390">
    <property type="entry name" value="PHPHLIPASEC"/>
</dbReference>
<evidence type="ECO:0000256" key="8">
    <source>
        <dbReference type="SAM" id="MobiDB-lite"/>
    </source>
</evidence>
<keyword evidence="5" id="KW-0807">Transducer</keyword>
<comment type="catalytic activity">
    <reaction evidence="1 7">
        <text>a 1,2-diacyl-sn-glycero-3-phospho-(1D-myo-inositol-4,5-bisphosphate) + H2O = 1D-myo-inositol 1,4,5-trisphosphate + a 1,2-diacyl-sn-glycerol + H(+)</text>
        <dbReference type="Rhea" id="RHEA:33179"/>
        <dbReference type="ChEBI" id="CHEBI:15377"/>
        <dbReference type="ChEBI" id="CHEBI:15378"/>
        <dbReference type="ChEBI" id="CHEBI:17815"/>
        <dbReference type="ChEBI" id="CHEBI:58456"/>
        <dbReference type="ChEBI" id="CHEBI:203600"/>
        <dbReference type="EC" id="3.1.4.11"/>
    </reaction>
</comment>
<dbReference type="PANTHER" id="PTHR10336">
    <property type="entry name" value="PHOSPHOINOSITIDE-SPECIFIC PHOSPHOLIPASE C FAMILY PROTEIN"/>
    <property type="match status" value="1"/>
</dbReference>
<dbReference type="SUPFAM" id="SSF51695">
    <property type="entry name" value="PLC-like phosphodiesterases"/>
    <property type="match status" value="1"/>
</dbReference>
<dbReference type="InterPro" id="IPR001192">
    <property type="entry name" value="PI-PLC_fam"/>
</dbReference>
<feature type="domain" description="PI-PLC Y-box" evidence="10">
    <location>
        <begin position="300"/>
        <end position="417"/>
    </location>
</feature>
<name>A0AA39WG10_9PEZI</name>
<proteinExistence type="predicted"/>
<dbReference type="GO" id="GO:0004435">
    <property type="term" value="F:phosphatidylinositol-4,5-bisphosphate phospholipase C activity"/>
    <property type="evidence" value="ECO:0007669"/>
    <property type="project" value="UniProtKB-EC"/>
</dbReference>
<protein>
    <recommendedName>
        <fullName evidence="7">Phosphoinositide phospholipase C</fullName>
        <ecNumber evidence="7">3.1.4.11</ecNumber>
    </recommendedName>
</protein>
<dbReference type="SMART" id="SM00148">
    <property type="entry name" value="PLCXc"/>
    <property type="match status" value="1"/>
</dbReference>
<dbReference type="EC" id="3.1.4.11" evidence="7"/>
<evidence type="ECO:0000256" key="2">
    <source>
        <dbReference type="ARBA" id="ARBA00022801"/>
    </source>
</evidence>
<dbReference type="PROSITE" id="PS50004">
    <property type="entry name" value="C2"/>
    <property type="match status" value="1"/>
</dbReference>
<evidence type="ECO:0000256" key="3">
    <source>
        <dbReference type="ARBA" id="ARBA00022963"/>
    </source>
</evidence>
<dbReference type="SUPFAM" id="SSF49562">
    <property type="entry name" value="C2 domain (Calcium/lipid-binding domain, CaLB)"/>
    <property type="match status" value="1"/>
</dbReference>
<keyword evidence="3 7" id="KW-0442">Lipid degradation</keyword>
<dbReference type="CDD" id="cd08598">
    <property type="entry name" value="PI-PLC1c_yeast"/>
    <property type="match status" value="1"/>
</dbReference>
<dbReference type="Pfam" id="PF00388">
    <property type="entry name" value="PI-PLC-X"/>
    <property type="match status" value="1"/>
</dbReference>
<evidence type="ECO:0000256" key="5">
    <source>
        <dbReference type="ARBA" id="ARBA00023224"/>
    </source>
</evidence>
<keyword evidence="12" id="KW-1185">Reference proteome</keyword>
<dbReference type="Pfam" id="PF00387">
    <property type="entry name" value="PI-PLC-Y"/>
    <property type="match status" value="1"/>
</dbReference>
<dbReference type="InterPro" id="IPR017946">
    <property type="entry name" value="PLC-like_Pdiesterase_TIM-brl"/>
</dbReference>
<keyword evidence="2 7" id="KW-0378">Hydrolase</keyword>
<feature type="compositionally biased region" description="Basic and acidic residues" evidence="8">
    <location>
        <begin position="277"/>
        <end position="286"/>
    </location>
</feature>
<feature type="region of interest" description="Disordered" evidence="8">
    <location>
        <begin position="257"/>
        <end position="288"/>
    </location>
</feature>
<dbReference type="FunFam" id="3.20.20.190:FF:000039">
    <property type="entry name" value="Phosphoinositide phospholipase C"/>
    <property type="match status" value="1"/>
</dbReference>
<dbReference type="Gene3D" id="2.60.40.150">
    <property type="entry name" value="C2 domain"/>
    <property type="match status" value="1"/>
</dbReference>
<evidence type="ECO:0000259" key="9">
    <source>
        <dbReference type="PROSITE" id="PS50004"/>
    </source>
</evidence>
<dbReference type="Proteomes" id="UP001175000">
    <property type="component" value="Unassembled WGS sequence"/>
</dbReference>
<organism evidence="11 12">
    <name type="scientific">Immersiella caudata</name>
    <dbReference type="NCBI Taxonomy" id="314043"/>
    <lineage>
        <taxon>Eukaryota</taxon>
        <taxon>Fungi</taxon>
        <taxon>Dikarya</taxon>
        <taxon>Ascomycota</taxon>
        <taxon>Pezizomycotina</taxon>
        <taxon>Sordariomycetes</taxon>
        <taxon>Sordariomycetidae</taxon>
        <taxon>Sordariales</taxon>
        <taxon>Lasiosphaeriaceae</taxon>
        <taxon>Immersiella</taxon>
    </lineage>
</organism>
<feature type="region of interest" description="Disordered" evidence="8">
    <location>
        <begin position="1"/>
        <end position="56"/>
    </location>
</feature>
<dbReference type="PANTHER" id="PTHR10336:SF169">
    <property type="entry name" value="PHOSPHOINOSITIDE PHOSPHOLIPASE C"/>
    <property type="match status" value="1"/>
</dbReference>
<dbReference type="InterPro" id="IPR000008">
    <property type="entry name" value="C2_dom"/>
</dbReference>
<dbReference type="Gene3D" id="3.20.20.190">
    <property type="entry name" value="Phosphatidylinositol (PI) phosphodiesterase"/>
    <property type="match status" value="1"/>
</dbReference>
<comment type="caution">
    <text evidence="11">The sequence shown here is derived from an EMBL/GenBank/DDBJ whole genome shotgun (WGS) entry which is preliminary data.</text>
</comment>
<dbReference type="PROSITE" id="PS50007">
    <property type="entry name" value="PIPLC_X_DOMAIN"/>
    <property type="match status" value="1"/>
</dbReference>
<dbReference type="Pfam" id="PF00168">
    <property type="entry name" value="C2"/>
    <property type="match status" value="1"/>
</dbReference>
<gene>
    <name evidence="11" type="ORF">B0T14DRAFT_499931</name>
</gene>
<evidence type="ECO:0000256" key="6">
    <source>
        <dbReference type="ARBA" id="ARBA00059664"/>
    </source>
</evidence>
<dbReference type="GO" id="GO:0051209">
    <property type="term" value="P:release of sequestered calcium ion into cytosol"/>
    <property type="evidence" value="ECO:0007669"/>
    <property type="project" value="TreeGrafter"/>
</dbReference>
<dbReference type="CDD" id="cd00275">
    <property type="entry name" value="C2_PLC_like"/>
    <property type="match status" value="1"/>
</dbReference>
<dbReference type="InterPro" id="IPR000909">
    <property type="entry name" value="PLipase_C_PInositol-sp_X_dom"/>
</dbReference>
<dbReference type="AlphaFoldDB" id="A0AA39WG10"/>
<comment type="function">
    <text evidence="6">The production of the second messenger molecules diacylglycerol (DAG) and inositol 1,4,5-trisphosphate (IP3) is mediated by activated phosphatidylinositol-specific phospholipase C enzymes.</text>
</comment>
<evidence type="ECO:0000256" key="7">
    <source>
        <dbReference type="RuleBase" id="RU361133"/>
    </source>
</evidence>
<accession>A0AA39WG10</accession>
<dbReference type="InterPro" id="IPR001711">
    <property type="entry name" value="PLipase_C_Pinositol-sp_Y"/>
</dbReference>
<dbReference type="PROSITE" id="PS50008">
    <property type="entry name" value="PIPLC_Y_DOMAIN"/>
    <property type="match status" value="1"/>
</dbReference>
<dbReference type="GO" id="GO:0016042">
    <property type="term" value="P:lipid catabolic process"/>
    <property type="evidence" value="ECO:0007669"/>
    <property type="project" value="UniProtKB-KW"/>
</dbReference>
<evidence type="ECO:0000256" key="4">
    <source>
        <dbReference type="ARBA" id="ARBA00023098"/>
    </source>
</evidence>
<dbReference type="InterPro" id="IPR035892">
    <property type="entry name" value="C2_domain_sf"/>
</dbReference>
<feature type="compositionally biased region" description="Acidic residues" evidence="8">
    <location>
        <begin position="26"/>
        <end position="40"/>
    </location>
</feature>